<keyword evidence="1" id="KW-0472">Membrane</keyword>
<name>A0A517P8H0_9PLAN</name>
<evidence type="ECO:0000313" key="3">
    <source>
        <dbReference type="Proteomes" id="UP000318741"/>
    </source>
</evidence>
<gene>
    <name evidence="2" type="ORF">CA12_17600</name>
</gene>
<evidence type="ECO:0000256" key="1">
    <source>
        <dbReference type="SAM" id="Phobius"/>
    </source>
</evidence>
<organism evidence="2 3">
    <name type="scientific">Alienimonas californiensis</name>
    <dbReference type="NCBI Taxonomy" id="2527989"/>
    <lineage>
        <taxon>Bacteria</taxon>
        <taxon>Pseudomonadati</taxon>
        <taxon>Planctomycetota</taxon>
        <taxon>Planctomycetia</taxon>
        <taxon>Planctomycetales</taxon>
        <taxon>Planctomycetaceae</taxon>
        <taxon>Alienimonas</taxon>
    </lineage>
</organism>
<keyword evidence="3" id="KW-1185">Reference proteome</keyword>
<feature type="transmembrane region" description="Helical" evidence="1">
    <location>
        <begin position="46"/>
        <end position="74"/>
    </location>
</feature>
<dbReference type="KEGG" id="acaf:CA12_17600"/>
<feature type="transmembrane region" description="Helical" evidence="1">
    <location>
        <begin position="95"/>
        <end position="117"/>
    </location>
</feature>
<protein>
    <submittedName>
        <fullName evidence="2">Uncharacterized protein</fullName>
    </submittedName>
</protein>
<feature type="transmembrane region" description="Helical" evidence="1">
    <location>
        <begin position="21"/>
        <end position="40"/>
    </location>
</feature>
<keyword evidence="1" id="KW-1133">Transmembrane helix</keyword>
<sequence length="119" mass="12088">MSWDAAPPPSRDRRASAALTGWVVGVTTGMCGPLAFAWAAEGFSAPGLLGVLCLLVAGALAATATFPLGLLAALAEERVRALRGGRWSPGRGAFAAAWLAGWLAAIGPTVALGFWLVTL</sequence>
<dbReference type="Proteomes" id="UP000318741">
    <property type="component" value="Chromosome"/>
</dbReference>
<evidence type="ECO:0000313" key="2">
    <source>
        <dbReference type="EMBL" id="QDT15670.1"/>
    </source>
</evidence>
<keyword evidence="1" id="KW-0812">Transmembrane</keyword>
<proteinExistence type="predicted"/>
<dbReference type="AlphaFoldDB" id="A0A517P8H0"/>
<reference evidence="2 3" key="1">
    <citation type="submission" date="2019-02" db="EMBL/GenBank/DDBJ databases">
        <title>Deep-cultivation of Planctomycetes and their phenomic and genomic characterization uncovers novel biology.</title>
        <authorList>
            <person name="Wiegand S."/>
            <person name="Jogler M."/>
            <person name="Boedeker C."/>
            <person name="Pinto D."/>
            <person name="Vollmers J."/>
            <person name="Rivas-Marin E."/>
            <person name="Kohn T."/>
            <person name="Peeters S.H."/>
            <person name="Heuer A."/>
            <person name="Rast P."/>
            <person name="Oberbeckmann S."/>
            <person name="Bunk B."/>
            <person name="Jeske O."/>
            <person name="Meyerdierks A."/>
            <person name="Storesund J.E."/>
            <person name="Kallscheuer N."/>
            <person name="Luecker S."/>
            <person name="Lage O.M."/>
            <person name="Pohl T."/>
            <person name="Merkel B.J."/>
            <person name="Hornburger P."/>
            <person name="Mueller R.-W."/>
            <person name="Bruemmer F."/>
            <person name="Labrenz M."/>
            <person name="Spormann A.M."/>
            <person name="Op den Camp H."/>
            <person name="Overmann J."/>
            <person name="Amann R."/>
            <person name="Jetten M.S.M."/>
            <person name="Mascher T."/>
            <person name="Medema M.H."/>
            <person name="Devos D.P."/>
            <person name="Kaster A.-K."/>
            <person name="Ovreas L."/>
            <person name="Rohde M."/>
            <person name="Galperin M.Y."/>
            <person name="Jogler C."/>
        </authorList>
    </citation>
    <scope>NUCLEOTIDE SEQUENCE [LARGE SCALE GENOMIC DNA]</scope>
    <source>
        <strain evidence="2 3">CA12</strain>
    </source>
</reference>
<dbReference type="RefSeq" id="WP_145358580.1">
    <property type="nucleotide sequence ID" value="NZ_CP036265.1"/>
</dbReference>
<dbReference type="EMBL" id="CP036265">
    <property type="protein sequence ID" value="QDT15670.1"/>
    <property type="molecule type" value="Genomic_DNA"/>
</dbReference>
<accession>A0A517P8H0</accession>